<accession>A0A6N0NWV3</accession>
<sequence length="79" mass="9183">MGEAFHRKARNMLEDSARKVYRWVVDVANSIYVSAIFSEDFNDMVKDVKKLSKEFRDNLYLVQYPMSGTGLRGKLESMV</sequence>
<dbReference type="Proteomes" id="UP000509301">
    <property type="component" value="Chromosome"/>
</dbReference>
<dbReference type="GeneID" id="55641915"/>
<protein>
    <submittedName>
        <fullName evidence="1">Uncharacterized protein</fullName>
    </submittedName>
</protein>
<organism evidence="1 2">
    <name type="scientific">Metallosphaera tengchongensis</name>
    <dbReference type="NCBI Taxonomy" id="1532350"/>
    <lineage>
        <taxon>Archaea</taxon>
        <taxon>Thermoproteota</taxon>
        <taxon>Thermoprotei</taxon>
        <taxon>Sulfolobales</taxon>
        <taxon>Sulfolobaceae</taxon>
        <taxon>Metallosphaera</taxon>
    </lineage>
</organism>
<name>A0A6N0NWV3_9CREN</name>
<keyword evidence="2" id="KW-1185">Reference proteome</keyword>
<dbReference type="AlphaFoldDB" id="A0A6N0NWV3"/>
<evidence type="ECO:0000313" key="1">
    <source>
        <dbReference type="EMBL" id="QKR00353.1"/>
    </source>
</evidence>
<dbReference type="EMBL" id="CP049074">
    <property type="protein sequence ID" value="QKR00353.1"/>
    <property type="molecule type" value="Genomic_DNA"/>
</dbReference>
<dbReference type="KEGG" id="mten:GWK48_08170"/>
<reference evidence="1 2" key="1">
    <citation type="submission" date="2020-02" db="EMBL/GenBank/DDBJ databases">
        <title>Comparative genome analysis reveals the metabolism and evolution of the thermophilic archaeal genus Metallosphaera.</title>
        <authorList>
            <person name="Jiang C."/>
        </authorList>
    </citation>
    <scope>NUCLEOTIDE SEQUENCE [LARGE SCALE GENOMIC DNA]</scope>
    <source>
        <strain evidence="1 2">Ric-A</strain>
    </source>
</reference>
<dbReference type="RefSeq" id="WP_174631261.1">
    <property type="nucleotide sequence ID" value="NZ_CP049074.1"/>
</dbReference>
<evidence type="ECO:0000313" key="2">
    <source>
        <dbReference type="Proteomes" id="UP000509301"/>
    </source>
</evidence>
<gene>
    <name evidence="1" type="ORF">GWK48_08170</name>
</gene>
<proteinExistence type="predicted"/>